<dbReference type="InterPro" id="IPR029039">
    <property type="entry name" value="Flavoprotein-like_sf"/>
</dbReference>
<sequence length="177" mass="17997">MKVVGVVGSPSVGGRTDAGVAGILAGCAGAEVIKLSLADTDVATVLDAVEAADAVVFGSPTYRASFSALLRSLFENAERGRYTTETTAHLAGTTAAIVMTNNAPEHFLAQDSLRSLLAGFYGCQVLSPGLVLSHPHFDGDGLTADAAELAAAHGRALVDLTRAVQGSAAIRALHPQV</sequence>
<evidence type="ECO:0000313" key="3">
    <source>
        <dbReference type="Proteomes" id="UP000198863"/>
    </source>
</evidence>
<feature type="domain" description="NADPH-dependent FMN reductase-like" evidence="1">
    <location>
        <begin position="1"/>
        <end position="132"/>
    </location>
</feature>
<dbReference type="AlphaFoldDB" id="A0A1G7PU50"/>
<evidence type="ECO:0000259" key="1">
    <source>
        <dbReference type="Pfam" id="PF03358"/>
    </source>
</evidence>
<name>A0A1G7PU50_9ACTN</name>
<evidence type="ECO:0000313" key="2">
    <source>
        <dbReference type="EMBL" id="SDF89159.1"/>
    </source>
</evidence>
<dbReference type="Proteomes" id="UP000198863">
    <property type="component" value="Unassembled WGS sequence"/>
</dbReference>
<reference evidence="3" key="1">
    <citation type="submission" date="2016-10" db="EMBL/GenBank/DDBJ databases">
        <authorList>
            <person name="Varghese N."/>
            <person name="Submissions S."/>
        </authorList>
    </citation>
    <scope>NUCLEOTIDE SEQUENCE [LARGE SCALE GENOMIC DNA]</scope>
    <source>
        <strain evidence="3">DSM 44526</strain>
    </source>
</reference>
<proteinExistence type="predicted"/>
<dbReference type="EMBL" id="FNCF01000002">
    <property type="protein sequence ID" value="SDF89159.1"/>
    <property type="molecule type" value="Genomic_DNA"/>
</dbReference>
<dbReference type="GO" id="GO:0016491">
    <property type="term" value="F:oxidoreductase activity"/>
    <property type="evidence" value="ECO:0007669"/>
    <property type="project" value="InterPro"/>
</dbReference>
<dbReference type="SUPFAM" id="SSF52218">
    <property type="entry name" value="Flavoproteins"/>
    <property type="match status" value="1"/>
</dbReference>
<protein>
    <submittedName>
        <fullName evidence="2">FMN reductase</fullName>
    </submittedName>
</protein>
<accession>A0A1G7PU50</accession>
<dbReference type="Pfam" id="PF03358">
    <property type="entry name" value="FMN_red"/>
    <property type="match status" value="1"/>
</dbReference>
<dbReference type="OrthoDB" id="4945646at2"/>
<dbReference type="RefSeq" id="WP_091060008.1">
    <property type="nucleotide sequence ID" value="NZ_FNCF01000002.1"/>
</dbReference>
<organism evidence="2 3">
    <name type="scientific">Klenkia brasiliensis</name>
    <dbReference type="NCBI Taxonomy" id="333142"/>
    <lineage>
        <taxon>Bacteria</taxon>
        <taxon>Bacillati</taxon>
        <taxon>Actinomycetota</taxon>
        <taxon>Actinomycetes</taxon>
        <taxon>Geodermatophilales</taxon>
        <taxon>Geodermatophilaceae</taxon>
        <taxon>Klenkia</taxon>
    </lineage>
</organism>
<dbReference type="InterPro" id="IPR005025">
    <property type="entry name" value="FMN_Rdtase-like_dom"/>
</dbReference>
<keyword evidence="3" id="KW-1185">Reference proteome</keyword>
<gene>
    <name evidence="2" type="ORF">SAMN05660324_1198</name>
</gene>
<dbReference type="Gene3D" id="3.40.50.360">
    <property type="match status" value="1"/>
</dbReference>